<dbReference type="InterPro" id="IPR000175">
    <property type="entry name" value="Na/ntran_symport"/>
</dbReference>
<comment type="caution">
    <text evidence="3">The sequence shown here is derived from an EMBL/GenBank/DDBJ whole genome shotgun (WGS) entry which is preliminary data.</text>
</comment>
<reference evidence="3 4" key="1">
    <citation type="submission" date="2019-04" db="EMBL/GenBank/DDBJ databases">
        <title>The sequence and de novo assembly of Takifugu bimaculatus genome using PacBio and Hi-C technologies.</title>
        <authorList>
            <person name="Xu P."/>
            <person name="Liu B."/>
            <person name="Zhou Z."/>
        </authorList>
    </citation>
    <scope>NUCLEOTIDE SEQUENCE [LARGE SCALE GENOMIC DNA]</scope>
    <source>
        <strain evidence="3">TB-2018</strain>
        <tissue evidence="3">Muscle</tissue>
    </source>
</reference>
<feature type="transmembrane region" description="Helical" evidence="2">
    <location>
        <begin position="61"/>
        <end position="79"/>
    </location>
</feature>
<evidence type="ECO:0000256" key="2">
    <source>
        <dbReference type="SAM" id="Phobius"/>
    </source>
</evidence>
<protein>
    <submittedName>
        <fullName evidence="3">Uncharacterized protein</fullName>
    </submittedName>
</protein>
<gene>
    <name evidence="3" type="ORF">fugu_011627</name>
</gene>
<keyword evidence="2" id="KW-0812">Transmembrane</keyword>
<dbReference type="GO" id="GO:0016020">
    <property type="term" value="C:membrane"/>
    <property type="evidence" value="ECO:0007669"/>
    <property type="project" value="InterPro"/>
</dbReference>
<dbReference type="EMBL" id="SWLE01000004">
    <property type="protein sequence ID" value="TNN00381.1"/>
    <property type="molecule type" value="Genomic_DNA"/>
</dbReference>
<keyword evidence="2" id="KW-1133">Transmembrane helix</keyword>
<dbReference type="AlphaFoldDB" id="A0A4Z2C8D8"/>
<evidence type="ECO:0000256" key="1">
    <source>
        <dbReference type="SAM" id="MobiDB-lite"/>
    </source>
</evidence>
<accession>A0A4Z2C8D8</accession>
<dbReference type="Pfam" id="PF00209">
    <property type="entry name" value="SNF"/>
    <property type="match status" value="1"/>
</dbReference>
<keyword evidence="2" id="KW-0472">Membrane</keyword>
<sequence length="134" mass="14837">MKSGDTGDMENTCNVEPSDVDSRLPDAVPGSEEKFVCLESLVTAVMDMYPSTFRRKYGRELLILAVAVVTYLLGLIMVTERLVLLTTPSTDLRKTKIKQEKRPSIVAADDDILHQNSLPTNDGYLPVDSNESQC</sequence>
<organism evidence="3 4">
    <name type="scientific">Takifugu bimaculatus</name>
    <dbReference type="NCBI Taxonomy" id="433685"/>
    <lineage>
        <taxon>Eukaryota</taxon>
        <taxon>Metazoa</taxon>
        <taxon>Chordata</taxon>
        <taxon>Craniata</taxon>
        <taxon>Vertebrata</taxon>
        <taxon>Euteleostomi</taxon>
        <taxon>Actinopterygii</taxon>
        <taxon>Neopterygii</taxon>
        <taxon>Teleostei</taxon>
        <taxon>Neoteleostei</taxon>
        <taxon>Acanthomorphata</taxon>
        <taxon>Eupercaria</taxon>
        <taxon>Tetraodontiformes</taxon>
        <taxon>Tetradontoidea</taxon>
        <taxon>Tetraodontidae</taxon>
        <taxon>Takifugu</taxon>
    </lineage>
</organism>
<proteinExistence type="predicted"/>
<evidence type="ECO:0000313" key="4">
    <source>
        <dbReference type="Proteomes" id="UP000516260"/>
    </source>
</evidence>
<name>A0A4Z2C8D8_9TELE</name>
<evidence type="ECO:0000313" key="3">
    <source>
        <dbReference type="EMBL" id="TNN00381.1"/>
    </source>
</evidence>
<keyword evidence="4" id="KW-1185">Reference proteome</keyword>
<dbReference type="Proteomes" id="UP000516260">
    <property type="component" value="Chromosome 12"/>
</dbReference>
<feature type="region of interest" description="Disordered" evidence="1">
    <location>
        <begin position="1"/>
        <end position="25"/>
    </location>
</feature>